<name>A0ABN1YFS0_9ACTN</name>
<dbReference type="InterPro" id="IPR029058">
    <property type="entry name" value="AB_hydrolase_fold"/>
</dbReference>
<dbReference type="PRINTS" id="PR00111">
    <property type="entry name" value="ABHYDROLASE"/>
</dbReference>
<proteinExistence type="predicted"/>
<dbReference type="GO" id="GO:0016787">
    <property type="term" value="F:hydrolase activity"/>
    <property type="evidence" value="ECO:0007669"/>
    <property type="project" value="UniProtKB-KW"/>
</dbReference>
<keyword evidence="3" id="KW-1185">Reference proteome</keyword>
<dbReference type="Gene3D" id="3.40.50.1820">
    <property type="entry name" value="alpha/beta hydrolase"/>
    <property type="match status" value="1"/>
</dbReference>
<dbReference type="Pfam" id="PF00561">
    <property type="entry name" value="Abhydrolase_1"/>
    <property type="match status" value="1"/>
</dbReference>
<dbReference type="Proteomes" id="UP001499863">
    <property type="component" value="Unassembled WGS sequence"/>
</dbReference>
<feature type="domain" description="AB hydrolase-1" evidence="1">
    <location>
        <begin position="26"/>
        <end position="129"/>
    </location>
</feature>
<dbReference type="SUPFAM" id="SSF53474">
    <property type="entry name" value="alpha/beta-Hydrolases"/>
    <property type="match status" value="1"/>
</dbReference>
<dbReference type="InterPro" id="IPR050266">
    <property type="entry name" value="AB_hydrolase_sf"/>
</dbReference>
<dbReference type="RefSeq" id="WP_344343546.1">
    <property type="nucleotide sequence ID" value="NZ_BAAAKJ010000389.1"/>
</dbReference>
<sequence>MRDATVTPNGDRIRWVEIPGREPVRLYLHGLGASSPVYYAAAAAHPLLTGHRSLLLDLLGFGISDRPADFPYTLEAHADAVAAAVRAAGAERVEVIGHSLGGAVAIALAHRHPGLVSRLVLVDAVIDPVTPSPGPGSGGIASLTEEEFLAGGRERVERWAGPFWWATMRLAGPEALHRSAVHRCRATVPALREQLHGLDLPRTFLFPEADGELPGAERLRAAGVVLEAVPDCGHNIMIDNPDGFAKTVAAALA</sequence>
<dbReference type="InterPro" id="IPR000073">
    <property type="entry name" value="AB_hydrolase_1"/>
</dbReference>
<evidence type="ECO:0000313" key="3">
    <source>
        <dbReference type="Proteomes" id="UP001499863"/>
    </source>
</evidence>
<reference evidence="2 3" key="1">
    <citation type="journal article" date="2019" name="Int. J. Syst. Evol. Microbiol.">
        <title>The Global Catalogue of Microorganisms (GCM) 10K type strain sequencing project: providing services to taxonomists for standard genome sequencing and annotation.</title>
        <authorList>
            <consortium name="The Broad Institute Genomics Platform"/>
            <consortium name="The Broad Institute Genome Sequencing Center for Infectious Disease"/>
            <person name="Wu L."/>
            <person name="Ma J."/>
        </authorList>
    </citation>
    <scope>NUCLEOTIDE SEQUENCE [LARGE SCALE GENOMIC DNA]</scope>
    <source>
        <strain evidence="2 3">JCM 12393</strain>
    </source>
</reference>
<gene>
    <name evidence="2" type="ORF">GCM10009639_61590</name>
</gene>
<dbReference type="PANTHER" id="PTHR43798">
    <property type="entry name" value="MONOACYLGLYCEROL LIPASE"/>
    <property type="match status" value="1"/>
</dbReference>
<comment type="caution">
    <text evidence="2">The sequence shown here is derived from an EMBL/GenBank/DDBJ whole genome shotgun (WGS) entry which is preliminary data.</text>
</comment>
<dbReference type="EMBL" id="BAAAKJ010000389">
    <property type="protein sequence ID" value="GAA1410530.1"/>
    <property type="molecule type" value="Genomic_DNA"/>
</dbReference>
<evidence type="ECO:0000313" key="2">
    <source>
        <dbReference type="EMBL" id="GAA1410530.1"/>
    </source>
</evidence>
<accession>A0ABN1YFS0</accession>
<keyword evidence="2" id="KW-0378">Hydrolase</keyword>
<organism evidence="2 3">
    <name type="scientific">Kitasatospora putterlickiae</name>
    <dbReference type="NCBI Taxonomy" id="221725"/>
    <lineage>
        <taxon>Bacteria</taxon>
        <taxon>Bacillati</taxon>
        <taxon>Actinomycetota</taxon>
        <taxon>Actinomycetes</taxon>
        <taxon>Kitasatosporales</taxon>
        <taxon>Streptomycetaceae</taxon>
        <taxon>Kitasatospora</taxon>
    </lineage>
</organism>
<dbReference type="PANTHER" id="PTHR43798:SF33">
    <property type="entry name" value="HYDROLASE, PUTATIVE (AFU_ORTHOLOGUE AFUA_2G14860)-RELATED"/>
    <property type="match status" value="1"/>
</dbReference>
<evidence type="ECO:0000259" key="1">
    <source>
        <dbReference type="Pfam" id="PF00561"/>
    </source>
</evidence>
<protein>
    <submittedName>
        <fullName evidence="2">Alpha/beta hydrolase</fullName>
    </submittedName>
</protein>